<feature type="region of interest" description="Disordered" evidence="1">
    <location>
        <begin position="1"/>
        <end position="47"/>
    </location>
</feature>
<feature type="non-terminal residue" evidence="2">
    <location>
        <position position="93"/>
    </location>
</feature>
<gene>
    <name evidence="2" type="ORF">S06H3_50847</name>
</gene>
<dbReference type="SUPFAM" id="SSF52490">
    <property type="entry name" value="Tubulin nucleotide-binding domain-like"/>
    <property type="match status" value="1"/>
</dbReference>
<dbReference type="InterPro" id="IPR036525">
    <property type="entry name" value="Tubulin/FtsZ_GTPase_sf"/>
</dbReference>
<feature type="compositionally biased region" description="Basic residues" evidence="1">
    <location>
        <begin position="1"/>
        <end position="42"/>
    </location>
</feature>
<sequence>MVRKKQTKKLKKKKKKILKPAKRKRVKVKSKVKKKVKIRRKPPVSDPTIHKTKIRIIGIGGGGGSIISEIVSRIKKADFVVANTDARALRGVK</sequence>
<dbReference type="EMBL" id="BARV01032222">
    <property type="protein sequence ID" value="GAI32891.1"/>
    <property type="molecule type" value="Genomic_DNA"/>
</dbReference>
<dbReference type="Gene3D" id="3.40.50.1440">
    <property type="entry name" value="Tubulin/FtsZ, GTPase domain"/>
    <property type="match status" value="1"/>
</dbReference>
<reference evidence="2" key="1">
    <citation type="journal article" date="2014" name="Front. Microbiol.">
        <title>High frequency of phylogenetically diverse reductive dehalogenase-homologous genes in deep subseafloor sedimentary metagenomes.</title>
        <authorList>
            <person name="Kawai M."/>
            <person name="Futagami T."/>
            <person name="Toyoda A."/>
            <person name="Takaki Y."/>
            <person name="Nishi S."/>
            <person name="Hori S."/>
            <person name="Arai W."/>
            <person name="Tsubouchi T."/>
            <person name="Morono Y."/>
            <person name="Uchiyama I."/>
            <person name="Ito T."/>
            <person name="Fujiyama A."/>
            <person name="Inagaki F."/>
            <person name="Takami H."/>
        </authorList>
    </citation>
    <scope>NUCLEOTIDE SEQUENCE</scope>
    <source>
        <strain evidence="2">Expedition CK06-06</strain>
    </source>
</reference>
<name>X1NRQ3_9ZZZZ</name>
<comment type="caution">
    <text evidence="2">The sequence shown here is derived from an EMBL/GenBank/DDBJ whole genome shotgun (WGS) entry which is preliminary data.</text>
</comment>
<evidence type="ECO:0000256" key="1">
    <source>
        <dbReference type="SAM" id="MobiDB-lite"/>
    </source>
</evidence>
<organism evidence="2">
    <name type="scientific">marine sediment metagenome</name>
    <dbReference type="NCBI Taxonomy" id="412755"/>
    <lineage>
        <taxon>unclassified sequences</taxon>
        <taxon>metagenomes</taxon>
        <taxon>ecological metagenomes</taxon>
    </lineage>
</organism>
<proteinExistence type="predicted"/>
<evidence type="ECO:0000313" key="2">
    <source>
        <dbReference type="EMBL" id="GAI32891.1"/>
    </source>
</evidence>
<dbReference type="AlphaFoldDB" id="X1NRQ3"/>
<evidence type="ECO:0008006" key="3">
    <source>
        <dbReference type="Google" id="ProtNLM"/>
    </source>
</evidence>
<protein>
    <recommendedName>
        <fullName evidence="3">Tubulin/FtsZ GTPase domain-containing protein</fullName>
    </recommendedName>
</protein>
<accession>X1NRQ3</accession>